<dbReference type="Proteomes" id="UP000504618">
    <property type="component" value="Unplaced"/>
</dbReference>
<reference evidence="3" key="1">
    <citation type="submission" date="2025-08" db="UniProtKB">
        <authorList>
            <consortium name="RefSeq"/>
        </authorList>
    </citation>
    <scope>IDENTIFICATION</scope>
    <source>
        <tissue evidence="3">Whole body</tissue>
    </source>
</reference>
<dbReference type="AlphaFoldDB" id="A0A6J1R355"/>
<evidence type="ECO:0000256" key="1">
    <source>
        <dbReference type="SAM" id="SignalP"/>
    </source>
</evidence>
<gene>
    <name evidence="3" type="primary">LOC112465294</name>
</gene>
<evidence type="ECO:0000313" key="3">
    <source>
        <dbReference type="RefSeq" id="XP_024888558.1"/>
    </source>
</evidence>
<dbReference type="OrthoDB" id="8188927at2759"/>
<dbReference type="RefSeq" id="XP_024888558.1">
    <property type="nucleotide sequence ID" value="XM_025032790.1"/>
</dbReference>
<evidence type="ECO:0000313" key="2">
    <source>
        <dbReference type="Proteomes" id="UP000504618"/>
    </source>
</evidence>
<accession>A0A6J1R355</accession>
<keyword evidence="1" id="KW-0732">Signal</keyword>
<feature type="chain" id="PRO_5026672059" evidence="1">
    <location>
        <begin position="26"/>
        <end position="172"/>
    </location>
</feature>
<protein>
    <submittedName>
        <fullName evidence="3">Uncharacterized protein LOC112465294</fullName>
    </submittedName>
</protein>
<sequence length="172" mass="18618">MLSSSRAFPPILAVALVVCIGVAHGIRCYKCGQYNDGVGSITPCINHTAHMLMECPHEDKWCIVSVAHGIRCYKCGQYNDGVGSITPCINHTAHMLMECPHEDKWCIKYVSEGSTVRDCVAECVEKEAWSGGTYCCQQDGCNSGPSLTASSSTYFVLAISLAVLMVCRSLRG</sequence>
<name>A0A6J1R355_9HYME</name>
<dbReference type="GeneID" id="112465294"/>
<keyword evidence="2" id="KW-1185">Reference proteome</keyword>
<dbReference type="SUPFAM" id="SSF57302">
    <property type="entry name" value="Snake toxin-like"/>
    <property type="match status" value="1"/>
</dbReference>
<organism evidence="2 3">
    <name type="scientific">Temnothorax curvispinosus</name>
    <dbReference type="NCBI Taxonomy" id="300111"/>
    <lineage>
        <taxon>Eukaryota</taxon>
        <taxon>Metazoa</taxon>
        <taxon>Ecdysozoa</taxon>
        <taxon>Arthropoda</taxon>
        <taxon>Hexapoda</taxon>
        <taxon>Insecta</taxon>
        <taxon>Pterygota</taxon>
        <taxon>Neoptera</taxon>
        <taxon>Endopterygota</taxon>
        <taxon>Hymenoptera</taxon>
        <taxon>Apocrita</taxon>
        <taxon>Aculeata</taxon>
        <taxon>Formicoidea</taxon>
        <taxon>Formicidae</taxon>
        <taxon>Myrmicinae</taxon>
        <taxon>Temnothorax</taxon>
    </lineage>
</organism>
<feature type="signal peptide" evidence="1">
    <location>
        <begin position="1"/>
        <end position="25"/>
    </location>
</feature>
<dbReference type="InterPro" id="IPR045860">
    <property type="entry name" value="Snake_toxin-like_sf"/>
</dbReference>
<proteinExistence type="predicted"/>